<accession>A0A1H4M2E6</accession>
<reference evidence="2 3" key="1">
    <citation type="submission" date="2016-10" db="EMBL/GenBank/DDBJ databases">
        <authorList>
            <person name="de Groot N.N."/>
        </authorList>
    </citation>
    <scope>NUCLEOTIDE SEQUENCE [LARGE SCALE GENOMIC DNA]</scope>
    <source>
        <strain evidence="2 3">DSM 10495</strain>
    </source>
</reference>
<gene>
    <name evidence="2" type="ORF">SAMN04489745_1205</name>
</gene>
<evidence type="ECO:0000313" key="3">
    <source>
        <dbReference type="Proteomes" id="UP000182652"/>
    </source>
</evidence>
<evidence type="ECO:0000256" key="1">
    <source>
        <dbReference type="SAM" id="MobiDB-lite"/>
    </source>
</evidence>
<name>A0A1H4M2E6_9MICC</name>
<keyword evidence="3" id="KW-1185">Reference proteome</keyword>
<feature type="region of interest" description="Disordered" evidence="1">
    <location>
        <begin position="14"/>
        <end position="136"/>
    </location>
</feature>
<proteinExistence type="predicted"/>
<protein>
    <submittedName>
        <fullName evidence="2">Uncharacterized protein</fullName>
    </submittedName>
</protein>
<dbReference type="EMBL" id="FNSN01000003">
    <property type="protein sequence ID" value="SEB77143.1"/>
    <property type="molecule type" value="Genomic_DNA"/>
</dbReference>
<dbReference type="Proteomes" id="UP000182652">
    <property type="component" value="Unassembled WGS sequence"/>
</dbReference>
<sequence length="210" mass="23087">MDWSCLVPSLVPDTRHYPGRGTKGRLNNPSSMAHLEENSESASQRTSDRPLREMPLRLPRATPEPTQRERPAPQTSLAPAQCARSRQEARQAPSGAREQRRRSFPAGRRRRAKTTACGPAPEDKAKAPLPKQRGLHTGISRKSSVSDYLMILVTRPEPTVRPPSRMAKPRPSSMAMGWISSTLISVLSPGMTISVPSGRVITPVTSVVRK</sequence>
<dbReference type="AlphaFoldDB" id="A0A1H4M2E6"/>
<dbReference type="STRING" id="156980.SAMN04489745_1205"/>
<feature type="compositionally biased region" description="Basic residues" evidence="1">
    <location>
        <begin position="99"/>
        <end position="113"/>
    </location>
</feature>
<feature type="compositionally biased region" description="Basic and acidic residues" evidence="1">
    <location>
        <begin position="46"/>
        <end position="55"/>
    </location>
</feature>
<organism evidence="2 3">
    <name type="scientific">Arthrobacter woluwensis</name>
    <dbReference type="NCBI Taxonomy" id="156980"/>
    <lineage>
        <taxon>Bacteria</taxon>
        <taxon>Bacillati</taxon>
        <taxon>Actinomycetota</taxon>
        <taxon>Actinomycetes</taxon>
        <taxon>Micrococcales</taxon>
        <taxon>Micrococcaceae</taxon>
        <taxon>Arthrobacter</taxon>
    </lineage>
</organism>
<evidence type="ECO:0000313" key="2">
    <source>
        <dbReference type="EMBL" id="SEB77143.1"/>
    </source>
</evidence>